<accession>A0A2Z6N0K3</accession>
<dbReference type="EMBL" id="DF973712">
    <property type="protein sequence ID" value="GAU38368.1"/>
    <property type="molecule type" value="Genomic_DNA"/>
</dbReference>
<sequence>MSRWLRPSTPAADADGGASLAADVAVCLAVPPFKYDKAASTLADLYRYHYSVIENISIIEENESNMINNGKRGGGSTAV</sequence>
<protein>
    <submittedName>
        <fullName evidence="1">Uncharacterized protein</fullName>
    </submittedName>
</protein>
<reference evidence="2" key="1">
    <citation type="journal article" date="2017" name="Front. Plant Sci.">
        <title>Climate Clever Clovers: New Paradigm to Reduce the Environmental Footprint of Ruminants by Breeding Low Methanogenic Forages Utilizing Haplotype Variation.</title>
        <authorList>
            <person name="Kaur P."/>
            <person name="Appels R."/>
            <person name="Bayer P.E."/>
            <person name="Keeble-Gagnere G."/>
            <person name="Wang J."/>
            <person name="Hirakawa H."/>
            <person name="Shirasawa K."/>
            <person name="Vercoe P."/>
            <person name="Stefanova K."/>
            <person name="Durmic Z."/>
            <person name="Nichols P."/>
            <person name="Revell C."/>
            <person name="Isobe S.N."/>
            <person name="Edwards D."/>
            <person name="Erskine W."/>
        </authorList>
    </citation>
    <scope>NUCLEOTIDE SEQUENCE [LARGE SCALE GENOMIC DNA]</scope>
    <source>
        <strain evidence="2">cv. Daliak</strain>
    </source>
</reference>
<evidence type="ECO:0000313" key="1">
    <source>
        <dbReference type="EMBL" id="GAU38368.1"/>
    </source>
</evidence>
<name>A0A2Z6N0K3_TRISU</name>
<proteinExistence type="predicted"/>
<keyword evidence="2" id="KW-1185">Reference proteome</keyword>
<gene>
    <name evidence="1" type="ORF">TSUD_209470</name>
</gene>
<dbReference type="AlphaFoldDB" id="A0A2Z6N0K3"/>
<evidence type="ECO:0000313" key="2">
    <source>
        <dbReference type="Proteomes" id="UP000242715"/>
    </source>
</evidence>
<dbReference type="Proteomes" id="UP000242715">
    <property type="component" value="Unassembled WGS sequence"/>
</dbReference>
<organism evidence="1 2">
    <name type="scientific">Trifolium subterraneum</name>
    <name type="common">Subterranean clover</name>
    <dbReference type="NCBI Taxonomy" id="3900"/>
    <lineage>
        <taxon>Eukaryota</taxon>
        <taxon>Viridiplantae</taxon>
        <taxon>Streptophyta</taxon>
        <taxon>Embryophyta</taxon>
        <taxon>Tracheophyta</taxon>
        <taxon>Spermatophyta</taxon>
        <taxon>Magnoliopsida</taxon>
        <taxon>eudicotyledons</taxon>
        <taxon>Gunneridae</taxon>
        <taxon>Pentapetalae</taxon>
        <taxon>rosids</taxon>
        <taxon>fabids</taxon>
        <taxon>Fabales</taxon>
        <taxon>Fabaceae</taxon>
        <taxon>Papilionoideae</taxon>
        <taxon>50 kb inversion clade</taxon>
        <taxon>NPAAA clade</taxon>
        <taxon>Hologalegina</taxon>
        <taxon>IRL clade</taxon>
        <taxon>Trifolieae</taxon>
        <taxon>Trifolium</taxon>
    </lineage>
</organism>